<dbReference type="Pfam" id="PF00580">
    <property type="entry name" value="UvrD-helicase"/>
    <property type="match status" value="1"/>
</dbReference>
<evidence type="ECO:0000259" key="5">
    <source>
        <dbReference type="Pfam" id="PF00580"/>
    </source>
</evidence>
<dbReference type="EMBL" id="CP088295">
    <property type="protein sequence ID" value="UUY01792.1"/>
    <property type="molecule type" value="Genomic_DNA"/>
</dbReference>
<accession>A0ABY5PBF4</accession>
<dbReference type="RefSeq" id="WP_353862340.1">
    <property type="nucleotide sequence ID" value="NZ_CP088295.1"/>
</dbReference>
<gene>
    <name evidence="6" type="ORF">LRS13_13770</name>
</gene>
<dbReference type="InterPro" id="IPR027417">
    <property type="entry name" value="P-loop_NTPase"/>
</dbReference>
<evidence type="ECO:0000256" key="1">
    <source>
        <dbReference type="ARBA" id="ARBA00022741"/>
    </source>
</evidence>
<evidence type="ECO:0000256" key="2">
    <source>
        <dbReference type="ARBA" id="ARBA00022801"/>
    </source>
</evidence>
<keyword evidence="1" id="KW-0547">Nucleotide-binding</keyword>
<dbReference type="InterPro" id="IPR014016">
    <property type="entry name" value="UvrD-like_ATP-bd"/>
</dbReference>
<dbReference type="Proteomes" id="UP001058860">
    <property type="component" value="Chromosome"/>
</dbReference>
<dbReference type="PANTHER" id="PTHR11070">
    <property type="entry name" value="UVRD / RECB / PCRA DNA HELICASE FAMILY MEMBER"/>
    <property type="match status" value="1"/>
</dbReference>
<dbReference type="Gene3D" id="3.40.50.300">
    <property type="entry name" value="P-loop containing nucleotide triphosphate hydrolases"/>
    <property type="match status" value="1"/>
</dbReference>
<sequence>MNRLTLAVAGGRKTQSIVDACQQRDAHKRVLVLTYTLRNQDELRSRLARQTLASGGIEVMGWFTFLLNHWVRPYLKLAFPGRRLTGFLYDGDPGHIAGEARFLDREGRAYRRHLSKLSTEVLSASKGAVLDRLSKIYSAIYVDEVQDLNGFDLVVLEHLMRSPIELHMVGDVRQALLDTNVADQKYKQYRGPQIKRWFDLQEKAGLLSIEHNEQCWRSNQQIMDLADSVFPTDWGFQATKSMNTAPVGHDGVFVVRTTHAAAYYDRFEPLCLRHSRSTARDLELPFHNIGEVKGVGTDHVLIAPTGPSLKFLNGADELTDRSRCSLYVAITRARYSVAFVTDKDVAGLDVWEPAA</sequence>
<keyword evidence="2" id="KW-0378">Hydrolase</keyword>
<evidence type="ECO:0000313" key="7">
    <source>
        <dbReference type="Proteomes" id="UP001058860"/>
    </source>
</evidence>
<keyword evidence="4" id="KW-0067">ATP-binding</keyword>
<proteinExistence type="predicted"/>
<organism evidence="6 7">
    <name type="scientific">Svornostia abyssi</name>
    <dbReference type="NCBI Taxonomy" id="2898438"/>
    <lineage>
        <taxon>Bacteria</taxon>
        <taxon>Bacillati</taxon>
        <taxon>Actinomycetota</taxon>
        <taxon>Thermoleophilia</taxon>
        <taxon>Solirubrobacterales</taxon>
        <taxon>Baekduiaceae</taxon>
        <taxon>Svornostia</taxon>
    </lineage>
</organism>
<dbReference type="InterPro" id="IPR000212">
    <property type="entry name" value="DNA_helicase_UvrD/REP"/>
</dbReference>
<evidence type="ECO:0000256" key="3">
    <source>
        <dbReference type="ARBA" id="ARBA00022806"/>
    </source>
</evidence>
<dbReference type="SUPFAM" id="SSF52540">
    <property type="entry name" value="P-loop containing nucleoside triphosphate hydrolases"/>
    <property type="match status" value="1"/>
</dbReference>
<feature type="domain" description="UvrD-like helicase ATP-binding" evidence="5">
    <location>
        <begin position="122"/>
        <end position="176"/>
    </location>
</feature>
<name>A0ABY5PBF4_9ACTN</name>
<protein>
    <submittedName>
        <fullName evidence="6">UvrD-helicase domain-containing protein</fullName>
    </submittedName>
</protein>
<evidence type="ECO:0000256" key="4">
    <source>
        <dbReference type="ARBA" id="ARBA00022840"/>
    </source>
</evidence>
<keyword evidence="7" id="KW-1185">Reference proteome</keyword>
<dbReference type="PANTHER" id="PTHR11070:SF2">
    <property type="entry name" value="ATP-DEPENDENT DNA HELICASE SRS2"/>
    <property type="match status" value="1"/>
</dbReference>
<reference evidence="7" key="1">
    <citation type="submission" date="2021-11" db="EMBL/GenBank/DDBJ databases">
        <title>Cultivation dependent microbiological survey of springs from the worlds oldest radium mine currently devoted to the extraction of radon-saturated water.</title>
        <authorList>
            <person name="Kapinusova G."/>
            <person name="Smrhova T."/>
            <person name="Strejcek M."/>
            <person name="Suman J."/>
            <person name="Jani K."/>
            <person name="Pajer P."/>
            <person name="Uhlik O."/>
        </authorList>
    </citation>
    <scope>NUCLEOTIDE SEQUENCE [LARGE SCALE GENOMIC DNA]</scope>
    <source>
        <strain evidence="7">J379</strain>
    </source>
</reference>
<evidence type="ECO:0000313" key="6">
    <source>
        <dbReference type="EMBL" id="UUY01792.1"/>
    </source>
</evidence>
<keyword evidence="3" id="KW-0347">Helicase</keyword>